<dbReference type="GO" id="GO:0022857">
    <property type="term" value="F:transmembrane transporter activity"/>
    <property type="evidence" value="ECO:0007669"/>
    <property type="project" value="InterPro"/>
</dbReference>
<keyword evidence="2" id="KW-1003">Cell membrane</keyword>
<dbReference type="PANTHER" id="PTHR42770:SF7">
    <property type="entry name" value="MEMBRANE PROTEIN"/>
    <property type="match status" value="1"/>
</dbReference>
<evidence type="ECO:0000313" key="7">
    <source>
        <dbReference type="EMBL" id="ATX71660.1"/>
    </source>
</evidence>
<feature type="transmembrane region" description="Helical" evidence="6">
    <location>
        <begin position="14"/>
        <end position="34"/>
    </location>
</feature>
<evidence type="ECO:0000256" key="5">
    <source>
        <dbReference type="ARBA" id="ARBA00023136"/>
    </source>
</evidence>
<keyword evidence="8" id="KW-1185">Reference proteome</keyword>
<evidence type="ECO:0000313" key="8">
    <source>
        <dbReference type="Proteomes" id="UP000231179"/>
    </source>
</evidence>
<feature type="transmembrane region" description="Helical" evidence="6">
    <location>
        <begin position="54"/>
        <end position="80"/>
    </location>
</feature>
<sequence>MIKVNKANKARNKIFEFLTIFSMTFGLVVASGIYLKNRNQYGGVLYEAQNNPWLAIMVWIFIGVVCTLMMVSFVEITGAMKDGEHSTLQSWTKKFINRKSASWIAIFYVAFYMPAIGALGSMFLIDILFEQGIRLLIIETQGKDQLVIALGVPGYLAIKLILSTILLVGFQVMNATTIKPGRWIQTIFTFVKFLPLIVVVIGGIVLYATTPNMSNSFNKSGTLVWGASSTFATMVPILFAFDAFMYAATLQKDVEHREVVAPALLSAILAVTIFYVLITVAIFLGADDGDIFKLFTNIFSNKLNAPWVTFIFKVIIAATLLTMINGYTTLIPKTVQSAVEEELLYLGKKNVGKITIIKAAIIGGTILGAIYITSIIASIIITAKGESQVIFDRTGVGIEKLYVPNPMEVLDLISSTTAVYAFAIYLVTNIAQVVNRFTNKVEIKKVKGGLVCGILASGLVSIVMAYLLYATFIGKPFALDRPKGVSADDWWDNQRSAIINGVASILVLVPIFTWWGINEYQLKKHVLNKEAV</sequence>
<comment type="subcellular location">
    <subcellularLocation>
        <location evidence="1">Cell membrane</location>
        <topology evidence="1">Multi-pass membrane protein</topology>
    </subcellularLocation>
</comment>
<name>A0A2K8KIZ6_9MOLU</name>
<keyword evidence="5 6" id="KW-0472">Membrane</keyword>
<dbReference type="EMBL" id="CP024870">
    <property type="protein sequence ID" value="ATX71660.1"/>
    <property type="molecule type" value="Genomic_DNA"/>
</dbReference>
<feature type="transmembrane region" description="Helical" evidence="6">
    <location>
        <begin position="305"/>
        <end position="324"/>
    </location>
</feature>
<dbReference type="RefSeq" id="WP_100255185.1">
    <property type="nucleotide sequence ID" value="NZ_CP024870.1"/>
</dbReference>
<feature type="transmembrane region" description="Helical" evidence="6">
    <location>
        <begin position="259"/>
        <end position="285"/>
    </location>
</feature>
<dbReference type="PANTHER" id="PTHR42770">
    <property type="entry name" value="AMINO ACID TRANSPORTER-RELATED"/>
    <property type="match status" value="1"/>
</dbReference>
<evidence type="ECO:0000256" key="2">
    <source>
        <dbReference type="ARBA" id="ARBA00022475"/>
    </source>
</evidence>
<dbReference type="Pfam" id="PF13520">
    <property type="entry name" value="AA_permease_2"/>
    <property type="match status" value="1"/>
</dbReference>
<evidence type="ECO:0000256" key="1">
    <source>
        <dbReference type="ARBA" id="ARBA00004651"/>
    </source>
</evidence>
<dbReference type="InterPro" id="IPR050367">
    <property type="entry name" value="APC_superfamily"/>
</dbReference>
<feature type="transmembrane region" description="Helical" evidence="6">
    <location>
        <begin position="409"/>
        <end position="427"/>
    </location>
</feature>
<evidence type="ECO:0000256" key="6">
    <source>
        <dbReference type="SAM" id="Phobius"/>
    </source>
</evidence>
<dbReference type="Proteomes" id="UP000231179">
    <property type="component" value="Chromosome"/>
</dbReference>
<dbReference type="Gene3D" id="1.20.1740.10">
    <property type="entry name" value="Amino acid/polyamine transporter I"/>
    <property type="match status" value="1"/>
</dbReference>
<feature type="transmembrane region" description="Helical" evidence="6">
    <location>
        <begin position="497"/>
        <end position="517"/>
    </location>
</feature>
<feature type="transmembrane region" description="Helical" evidence="6">
    <location>
        <begin position="222"/>
        <end position="247"/>
    </location>
</feature>
<evidence type="ECO:0000256" key="4">
    <source>
        <dbReference type="ARBA" id="ARBA00022989"/>
    </source>
</evidence>
<proteinExistence type="predicted"/>
<accession>A0A2K8KIZ6</accession>
<gene>
    <name evidence="7" type="ORF">SCLAR_v1c13620</name>
</gene>
<feature type="transmembrane region" description="Helical" evidence="6">
    <location>
        <begin position="448"/>
        <end position="469"/>
    </location>
</feature>
<keyword evidence="3 6" id="KW-0812">Transmembrane</keyword>
<protein>
    <submittedName>
        <fullName evidence="7">Amino acid permease</fullName>
    </submittedName>
</protein>
<organism evidence="7 8">
    <name type="scientific">Spiroplasma clarkii</name>
    <dbReference type="NCBI Taxonomy" id="2139"/>
    <lineage>
        <taxon>Bacteria</taxon>
        <taxon>Bacillati</taxon>
        <taxon>Mycoplasmatota</taxon>
        <taxon>Mollicutes</taxon>
        <taxon>Entomoplasmatales</taxon>
        <taxon>Spiroplasmataceae</taxon>
        <taxon>Spiroplasma</taxon>
    </lineage>
</organism>
<feature type="transmembrane region" description="Helical" evidence="6">
    <location>
        <begin position="190"/>
        <end position="210"/>
    </location>
</feature>
<feature type="transmembrane region" description="Helical" evidence="6">
    <location>
        <begin position="101"/>
        <end position="125"/>
    </location>
</feature>
<dbReference type="PIRSF" id="PIRSF006060">
    <property type="entry name" value="AA_transporter"/>
    <property type="match status" value="1"/>
</dbReference>
<reference evidence="7 8" key="1">
    <citation type="submission" date="2017-11" db="EMBL/GenBank/DDBJ databases">
        <title>Complete genome sequence of Spiroplasma clarkii CN-5 (DSM 19994).</title>
        <authorList>
            <person name="Tsai Y.-M."/>
            <person name="Chang A."/>
            <person name="Lo W.-S."/>
            <person name="Kuo C.-H."/>
        </authorList>
    </citation>
    <scope>NUCLEOTIDE SEQUENCE [LARGE SCALE GENOMIC DNA]</scope>
    <source>
        <strain evidence="7 8">CN-5</strain>
    </source>
</reference>
<keyword evidence="4 6" id="KW-1133">Transmembrane helix</keyword>
<feature type="transmembrane region" description="Helical" evidence="6">
    <location>
        <begin position="145"/>
        <end position="170"/>
    </location>
</feature>
<dbReference type="GO" id="GO:0005886">
    <property type="term" value="C:plasma membrane"/>
    <property type="evidence" value="ECO:0007669"/>
    <property type="project" value="UniProtKB-SubCell"/>
</dbReference>
<feature type="transmembrane region" description="Helical" evidence="6">
    <location>
        <begin position="356"/>
        <end position="381"/>
    </location>
</feature>
<dbReference type="InterPro" id="IPR002293">
    <property type="entry name" value="AA/rel_permease1"/>
</dbReference>
<evidence type="ECO:0000256" key="3">
    <source>
        <dbReference type="ARBA" id="ARBA00022692"/>
    </source>
</evidence>
<dbReference type="AlphaFoldDB" id="A0A2K8KIZ6"/>